<comment type="caution">
    <text evidence="3">The sequence shown here is derived from an EMBL/GenBank/DDBJ whole genome shotgun (WGS) entry which is preliminary data.</text>
</comment>
<evidence type="ECO:0000256" key="1">
    <source>
        <dbReference type="SAM" id="MobiDB-lite"/>
    </source>
</evidence>
<keyword evidence="2" id="KW-1133">Transmembrane helix</keyword>
<sequence length="275" mass="28583">MNIETELREVLADEATFAGDMLDPYGTFIRRETKRRRARRLRLATGMAAVVAGVVAVAGVQVYDGRHSAPALPAIVSSQEGIPGAALLSSPLRGSLAQDEAFIEAMQPRVSASGDVTILYASDVGDQRLVLAWAQESAQGTAPHPTSENGFLVWFAGPSGASAQKMQFRQRSPLLQGASSFVEASNDAEGLAVVIGPQGYTAEVSSNTSSVDTAQDTVGKSTPLATGATGSGVVETVLPPQSAPPTLTGTLIRDGQRTSVTGDGMTWSETTHTAP</sequence>
<proteinExistence type="predicted"/>
<dbReference type="RefSeq" id="WP_214160190.1">
    <property type="nucleotide sequence ID" value="NZ_JAHBAY010000019.1"/>
</dbReference>
<evidence type="ECO:0008006" key="5">
    <source>
        <dbReference type="Google" id="ProtNLM"/>
    </source>
</evidence>
<evidence type="ECO:0000313" key="4">
    <source>
        <dbReference type="Proteomes" id="UP001197247"/>
    </source>
</evidence>
<feature type="compositionally biased region" description="Polar residues" evidence="1">
    <location>
        <begin position="207"/>
        <end position="224"/>
    </location>
</feature>
<protein>
    <recommendedName>
        <fullName evidence="5">Anti-sigma-K factor rskA</fullName>
    </recommendedName>
</protein>
<accession>A0ABS5TSA3</accession>
<keyword evidence="4" id="KW-1185">Reference proteome</keyword>
<reference evidence="3 4" key="1">
    <citation type="submission" date="2021-05" db="EMBL/GenBank/DDBJ databases">
        <title>Kineosporia and Streptomyces sp. nov. two new marine actinobacteria isolated from Coral.</title>
        <authorList>
            <person name="Buangrab K."/>
            <person name="Sutthacheep M."/>
            <person name="Yeemin T."/>
            <person name="Harunari E."/>
            <person name="Igarashi Y."/>
            <person name="Kanchanasin P."/>
            <person name="Tanasupawat S."/>
            <person name="Phongsopitanun W."/>
        </authorList>
    </citation>
    <scope>NUCLEOTIDE SEQUENCE [LARGE SCALE GENOMIC DNA]</scope>
    <source>
        <strain evidence="3 4">J2-2</strain>
    </source>
</reference>
<feature type="compositionally biased region" description="Polar residues" evidence="1">
    <location>
        <begin position="257"/>
        <end position="275"/>
    </location>
</feature>
<dbReference type="EMBL" id="JAHBAY010000019">
    <property type="protein sequence ID" value="MBT0773649.1"/>
    <property type="molecule type" value="Genomic_DNA"/>
</dbReference>
<feature type="transmembrane region" description="Helical" evidence="2">
    <location>
        <begin position="41"/>
        <end position="63"/>
    </location>
</feature>
<name>A0ABS5TSA3_9ACTN</name>
<evidence type="ECO:0000313" key="3">
    <source>
        <dbReference type="EMBL" id="MBT0773649.1"/>
    </source>
</evidence>
<organism evidence="3 4">
    <name type="scientific">Kineosporia corallincola</name>
    <dbReference type="NCBI Taxonomy" id="2835133"/>
    <lineage>
        <taxon>Bacteria</taxon>
        <taxon>Bacillati</taxon>
        <taxon>Actinomycetota</taxon>
        <taxon>Actinomycetes</taxon>
        <taxon>Kineosporiales</taxon>
        <taxon>Kineosporiaceae</taxon>
        <taxon>Kineosporia</taxon>
    </lineage>
</organism>
<feature type="region of interest" description="Disordered" evidence="1">
    <location>
        <begin position="207"/>
        <end position="231"/>
    </location>
</feature>
<dbReference type="Proteomes" id="UP001197247">
    <property type="component" value="Unassembled WGS sequence"/>
</dbReference>
<keyword evidence="2" id="KW-0472">Membrane</keyword>
<evidence type="ECO:0000256" key="2">
    <source>
        <dbReference type="SAM" id="Phobius"/>
    </source>
</evidence>
<gene>
    <name evidence="3" type="ORF">KIH74_32190</name>
</gene>
<keyword evidence="2" id="KW-0812">Transmembrane</keyword>
<feature type="region of interest" description="Disordered" evidence="1">
    <location>
        <begin position="256"/>
        <end position="275"/>
    </location>
</feature>